<reference evidence="2" key="1">
    <citation type="submission" date="2022-04" db="EMBL/GenBank/DDBJ databases">
        <title>Carnegiea gigantea Genome sequencing and assembly v2.</title>
        <authorList>
            <person name="Copetti D."/>
            <person name="Sanderson M.J."/>
            <person name="Burquez A."/>
            <person name="Wojciechowski M.F."/>
        </authorList>
    </citation>
    <scope>NUCLEOTIDE SEQUENCE</scope>
    <source>
        <strain evidence="2">SGP5-SGP5p</strain>
        <tissue evidence="2">Aerial part</tissue>
    </source>
</reference>
<name>A0A9Q1KIF4_9CARY</name>
<evidence type="ECO:0000256" key="1">
    <source>
        <dbReference type="SAM" id="MobiDB-lite"/>
    </source>
</evidence>
<keyword evidence="3" id="KW-1185">Reference proteome</keyword>
<feature type="region of interest" description="Disordered" evidence="1">
    <location>
        <begin position="53"/>
        <end position="156"/>
    </location>
</feature>
<evidence type="ECO:0000313" key="2">
    <source>
        <dbReference type="EMBL" id="KAJ8443312.1"/>
    </source>
</evidence>
<feature type="compositionally biased region" description="Polar residues" evidence="1">
    <location>
        <begin position="138"/>
        <end position="156"/>
    </location>
</feature>
<dbReference type="AlphaFoldDB" id="A0A9Q1KIF4"/>
<protein>
    <submittedName>
        <fullName evidence="2">Uncharacterized protein</fullName>
    </submittedName>
</protein>
<evidence type="ECO:0000313" key="3">
    <source>
        <dbReference type="Proteomes" id="UP001153076"/>
    </source>
</evidence>
<accession>A0A9Q1KIF4</accession>
<proteinExistence type="predicted"/>
<organism evidence="2 3">
    <name type="scientific">Carnegiea gigantea</name>
    <dbReference type="NCBI Taxonomy" id="171969"/>
    <lineage>
        <taxon>Eukaryota</taxon>
        <taxon>Viridiplantae</taxon>
        <taxon>Streptophyta</taxon>
        <taxon>Embryophyta</taxon>
        <taxon>Tracheophyta</taxon>
        <taxon>Spermatophyta</taxon>
        <taxon>Magnoliopsida</taxon>
        <taxon>eudicotyledons</taxon>
        <taxon>Gunneridae</taxon>
        <taxon>Pentapetalae</taxon>
        <taxon>Caryophyllales</taxon>
        <taxon>Cactineae</taxon>
        <taxon>Cactaceae</taxon>
        <taxon>Cactoideae</taxon>
        <taxon>Echinocereeae</taxon>
        <taxon>Carnegiea</taxon>
    </lineage>
</organism>
<gene>
    <name evidence="2" type="ORF">Cgig2_015793</name>
</gene>
<sequence>MAFDTSTTCRGHACLPKRNFFRQRLPSPVSITPSATPLFLHFQVWESGTGEIVPEEMNRKDSGETPAAGKFAGGRKPPPKLAAGNRKFRRTQPLDRQRPEASPYTQKLENQVEPVETNKPTAGEGAAGGSQRPKVHRTSGNPLMTTQGTRTSPASS</sequence>
<dbReference type="Proteomes" id="UP001153076">
    <property type="component" value="Unassembled WGS sequence"/>
</dbReference>
<dbReference type="EMBL" id="JAKOGI010000121">
    <property type="protein sequence ID" value="KAJ8443312.1"/>
    <property type="molecule type" value="Genomic_DNA"/>
</dbReference>
<comment type="caution">
    <text evidence="2">The sequence shown here is derived from an EMBL/GenBank/DDBJ whole genome shotgun (WGS) entry which is preliminary data.</text>
</comment>